<proteinExistence type="predicted"/>
<dbReference type="EMBL" id="BK014826">
    <property type="protein sequence ID" value="DAD77513.1"/>
    <property type="molecule type" value="Genomic_DNA"/>
</dbReference>
<accession>A0A8S5M5B2</accession>
<name>A0A8S5M5B2_9CAUD</name>
<sequence length="90" mass="11040">MKPNKKKKRRIIMELKYIFNDEEFTYTPSDEEVNECIYEAFSDDYKLDDFQTKQIIEDFDLRDKMIEAYADYIKDCCEEDARQAYKEHKI</sequence>
<protein>
    <submittedName>
        <fullName evidence="1">Uncharacterized protein</fullName>
    </submittedName>
</protein>
<reference evidence="1" key="1">
    <citation type="journal article" date="2021" name="Proc. Natl. Acad. Sci. U.S.A.">
        <title>A Catalog of Tens of Thousands of Viruses from Human Metagenomes Reveals Hidden Associations with Chronic Diseases.</title>
        <authorList>
            <person name="Tisza M.J."/>
            <person name="Buck C.B."/>
        </authorList>
    </citation>
    <scope>NUCLEOTIDE SEQUENCE</scope>
    <source>
        <strain evidence="1">CtaNW81</strain>
    </source>
</reference>
<evidence type="ECO:0000313" key="1">
    <source>
        <dbReference type="EMBL" id="DAD77513.1"/>
    </source>
</evidence>
<organism evidence="1">
    <name type="scientific">Podoviridae sp. ctaNW81</name>
    <dbReference type="NCBI Taxonomy" id="2826562"/>
    <lineage>
        <taxon>Viruses</taxon>
        <taxon>Duplodnaviria</taxon>
        <taxon>Heunggongvirae</taxon>
        <taxon>Uroviricota</taxon>
        <taxon>Caudoviricetes</taxon>
    </lineage>
</organism>